<keyword evidence="2" id="KW-0479">Metal-binding</keyword>
<dbReference type="AlphaFoldDB" id="K5VUN5"/>
<dbReference type="OrthoDB" id="2802627at2759"/>
<feature type="non-terminal residue" evidence="4">
    <location>
        <position position="88"/>
    </location>
</feature>
<evidence type="ECO:0000313" key="5">
    <source>
        <dbReference type="Proteomes" id="UP000008370"/>
    </source>
</evidence>
<evidence type="ECO:0000313" key="4">
    <source>
        <dbReference type="EMBL" id="EKM50525.1"/>
    </source>
</evidence>
<comment type="cofactor">
    <cofactor evidence="1">
        <name>a divalent metal cation</name>
        <dbReference type="ChEBI" id="CHEBI:60240"/>
    </cofactor>
</comment>
<dbReference type="EMBL" id="JH930478">
    <property type="protein sequence ID" value="EKM50525.1"/>
    <property type="molecule type" value="Genomic_DNA"/>
</dbReference>
<organism evidence="4 5">
    <name type="scientific">Phanerochaete carnosa (strain HHB-10118-sp)</name>
    <name type="common">White-rot fungus</name>
    <name type="synonym">Peniophora carnosa</name>
    <dbReference type="NCBI Taxonomy" id="650164"/>
    <lineage>
        <taxon>Eukaryota</taxon>
        <taxon>Fungi</taxon>
        <taxon>Dikarya</taxon>
        <taxon>Basidiomycota</taxon>
        <taxon>Agaricomycotina</taxon>
        <taxon>Agaricomycetes</taxon>
        <taxon>Polyporales</taxon>
        <taxon>Phanerochaetaceae</taxon>
        <taxon>Phanerochaete</taxon>
    </lineage>
</organism>
<feature type="non-terminal residue" evidence="4">
    <location>
        <position position="1"/>
    </location>
</feature>
<dbReference type="GeneID" id="18920066"/>
<dbReference type="Proteomes" id="UP000008370">
    <property type="component" value="Unassembled WGS sequence"/>
</dbReference>
<dbReference type="KEGG" id="pco:PHACADRAFT_56726"/>
<dbReference type="InterPro" id="IPR027806">
    <property type="entry name" value="HARBI1_dom"/>
</dbReference>
<gene>
    <name evidence="4" type="ORF">PHACADRAFT_56726</name>
</gene>
<dbReference type="Pfam" id="PF13359">
    <property type="entry name" value="DDE_Tnp_4"/>
    <property type="match status" value="1"/>
</dbReference>
<proteinExistence type="predicted"/>
<dbReference type="HOGENOM" id="CLU_147762_0_0_1"/>
<accession>K5VUN5</accession>
<dbReference type="InParanoid" id="K5VUN5"/>
<dbReference type="RefSeq" id="XP_007400797.1">
    <property type="nucleotide sequence ID" value="XM_007400735.1"/>
</dbReference>
<name>K5VUN5_PHACS</name>
<evidence type="ECO:0000259" key="3">
    <source>
        <dbReference type="Pfam" id="PF13359"/>
    </source>
</evidence>
<sequence length="88" mass="10174">PFLLQPFTEPKVNAFRQGPEKQWRRRFNKLLSGKCILVEHTFGMLKGRFPALKVLSTPNNIDDVYRIVKSLMALHNICIDLGDHPEDI</sequence>
<feature type="domain" description="DDE Tnp4" evidence="3">
    <location>
        <begin position="24"/>
        <end position="76"/>
    </location>
</feature>
<evidence type="ECO:0000256" key="1">
    <source>
        <dbReference type="ARBA" id="ARBA00001968"/>
    </source>
</evidence>
<dbReference type="GO" id="GO:0046872">
    <property type="term" value="F:metal ion binding"/>
    <property type="evidence" value="ECO:0007669"/>
    <property type="project" value="UniProtKB-KW"/>
</dbReference>
<keyword evidence="5" id="KW-1185">Reference proteome</keyword>
<evidence type="ECO:0000256" key="2">
    <source>
        <dbReference type="ARBA" id="ARBA00022723"/>
    </source>
</evidence>
<reference evidence="4 5" key="1">
    <citation type="journal article" date="2012" name="BMC Genomics">
        <title>Comparative genomics of the white-rot fungi, Phanerochaete carnosa and P. chrysosporium, to elucidate the genetic basis of the distinct wood types they colonize.</title>
        <authorList>
            <person name="Suzuki H."/>
            <person name="MacDonald J."/>
            <person name="Syed K."/>
            <person name="Salamov A."/>
            <person name="Hori C."/>
            <person name="Aerts A."/>
            <person name="Henrissat B."/>
            <person name="Wiebenga A."/>
            <person name="vanKuyk P.A."/>
            <person name="Barry K."/>
            <person name="Lindquist E."/>
            <person name="LaButti K."/>
            <person name="Lapidus A."/>
            <person name="Lucas S."/>
            <person name="Coutinho P."/>
            <person name="Gong Y."/>
            <person name="Samejima M."/>
            <person name="Mahadevan R."/>
            <person name="Abou-Zaid M."/>
            <person name="de Vries R.P."/>
            <person name="Igarashi K."/>
            <person name="Yadav J.S."/>
            <person name="Grigoriev I.V."/>
            <person name="Master E.R."/>
        </authorList>
    </citation>
    <scope>NUCLEOTIDE SEQUENCE [LARGE SCALE GENOMIC DNA]</scope>
    <source>
        <strain evidence="4 5">HHB-10118-sp</strain>
    </source>
</reference>
<protein>
    <recommendedName>
        <fullName evidence="3">DDE Tnp4 domain-containing protein</fullName>
    </recommendedName>
</protein>